<accession>A0A0A2IMN5</accession>
<sequence>MVARLSSLIFVGETISHDDEWIDVSVNYAIDAFVAMRDLREWPSILHPVVHWFLPSTQKLRTHLEMARSIISREIDRRALIRAGKLPADDLSRGPDAMDWYRETAEAQNNLTFDQSCAQVGLALAAIHTTSNLLTNVMYDLAAYPEYIQPLRDEICAVAAEDGVLKKTSLLKLKLMDSVMKESQRINPLSLTSMNRLALKQIVLSDGTVIPKGANMFVSTKILEDDSIYPNAATYDGYRFYNKRLQPGNEHKHQFVATTSEHFVFGHGVHACPGRFFAANETKIMLLHLLLKYDWKLQSGGRPPNIENGVESITDPRIQILFQSRESEVDLGFLGE</sequence>
<dbReference type="InterPro" id="IPR036396">
    <property type="entry name" value="Cyt_P450_sf"/>
</dbReference>
<dbReference type="STRING" id="27334.A0A0A2IMN5"/>
<dbReference type="Proteomes" id="UP000030143">
    <property type="component" value="Unassembled WGS sequence"/>
</dbReference>
<feature type="binding site" description="axial binding residue" evidence="8">
    <location>
        <position position="272"/>
    </location>
    <ligand>
        <name>heme</name>
        <dbReference type="ChEBI" id="CHEBI:30413"/>
    </ligand>
    <ligandPart>
        <name>Fe</name>
        <dbReference type="ChEBI" id="CHEBI:18248"/>
    </ligandPart>
</feature>
<dbReference type="HOGENOM" id="CLU_022195_1_0_1"/>
<evidence type="ECO:0000256" key="7">
    <source>
        <dbReference type="ARBA" id="ARBA00023033"/>
    </source>
</evidence>
<evidence type="ECO:0000256" key="9">
    <source>
        <dbReference type="RuleBase" id="RU000461"/>
    </source>
</evidence>
<dbReference type="InterPro" id="IPR017972">
    <property type="entry name" value="Cyt_P450_CS"/>
</dbReference>
<organism evidence="10 11">
    <name type="scientific">Penicillium expansum</name>
    <name type="common">Blue mold rot fungus</name>
    <dbReference type="NCBI Taxonomy" id="27334"/>
    <lineage>
        <taxon>Eukaryota</taxon>
        <taxon>Fungi</taxon>
        <taxon>Dikarya</taxon>
        <taxon>Ascomycota</taxon>
        <taxon>Pezizomycotina</taxon>
        <taxon>Eurotiomycetes</taxon>
        <taxon>Eurotiomycetidae</taxon>
        <taxon>Eurotiales</taxon>
        <taxon>Aspergillaceae</taxon>
        <taxon>Penicillium</taxon>
    </lineage>
</organism>
<comment type="similarity">
    <text evidence="2 9">Belongs to the cytochrome P450 family.</text>
</comment>
<dbReference type="GO" id="GO:0005506">
    <property type="term" value="F:iron ion binding"/>
    <property type="evidence" value="ECO:0007669"/>
    <property type="project" value="InterPro"/>
</dbReference>
<protein>
    <submittedName>
        <fullName evidence="10">Cytochrome P450</fullName>
    </submittedName>
</protein>
<dbReference type="PANTHER" id="PTHR46206">
    <property type="entry name" value="CYTOCHROME P450"/>
    <property type="match status" value="1"/>
</dbReference>
<dbReference type="GO" id="GO:0020037">
    <property type="term" value="F:heme binding"/>
    <property type="evidence" value="ECO:0007669"/>
    <property type="project" value="InterPro"/>
</dbReference>
<keyword evidence="6 8" id="KW-0408">Iron</keyword>
<comment type="cofactor">
    <cofactor evidence="1 8">
        <name>heme</name>
        <dbReference type="ChEBI" id="CHEBI:30413"/>
    </cofactor>
</comment>
<reference evidence="10 11" key="1">
    <citation type="journal article" date="2015" name="Mol. Plant Microbe Interact.">
        <title>Genome, transcriptome, and functional analyses of Penicillium expansum provide new insights into secondary metabolism and pathogenicity.</title>
        <authorList>
            <person name="Ballester A.R."/>
            <person name="Marcet-Houben M."/>
            <person name="Levin E."/>
            <person name="Sela N."/>
            <person name="Selma-Lazaro C."/>
            <person name="Carmona L."/>
            <person name="Wisniewski M."/>
            <person name="Droby S."/>
            <person name="Gonzalez-Candelas L."/>
            <person name="Gabaldon T."/>
        </authorList>
    </citation>
    <scope>NUCLEOTIDE SEQUENCE [LARGE SCALE GENOMIC DNA]</scope>
    <source>
        <strain evidence="10 11">MD-8</strain>
    </source>
</reference>
<evidence type="ECO:0000256" key="1">
    <source>
        <dbReference type="ARBA" id="ARBA00001971"/>
    </source>
</evidence>
<evidence type="ECO:0000256" key="3">
    <source>
        <dbReference type="ARBA" id="ARBA00022617"/>
    </source>
</evidence>
<dbReference type="GO" id="GO:0004497">
    <property type="term" value="F:monooxygenase activity"/>
    <property type="evidence" value="ECO:0007669"/>
    <property type="project" value="UniProtKB-KW"/>
</dbReference>
<dbReference type="GO" id="GO:0043386">
    <property type="term" value="P:mycotoxin biosynthetic process"/>
    <property type="evidence" value="ECO:0007669"/>
    <property type="project" value="UniProtKB-ARBA"/>
</dbReference>
<dbReference type="GeneID" id="27681115"/>
<comment type="caution">
    <text evidence="10">The sequence shown here is derived from an EMBL/GenBank/DDBJ whole genome shotgun (WGS) entry which is preliminary data.</text>
</comment>
<evidence type="ECO:0000256" key="6">
    <source>
        <dbReference type="ARBA" id="ARBA00023004"/>
    </source>
</evidence>
<dbReference type="PANTHER" id="PTHR46206:SF2">
    <property type="entry name" value="CYTOCHROME P450 MONOOXYGENASE AUSG-RELATED"/>
    <property type="match status" value="1"/>
</dbReference>
<dbReference type="InterPro" id="IPR002403">
    <property type="entry name" value="Cyt_P450_E_grp-IV"/>
</dbReference>
<dbReference type="GO" id="GO:0016705">
    <property type="term" value="F:oxidoreductase activity, acting on paired donors, with incorporation or reduction of molecular oxygen"/>
    <property type="evidence" value="ECO:0007669"/>
    <property type="project" value="InterPro"/>
</dbReference>
<dbReference type="AlphaFoldDB" id="A0A0A2IMN5"/>
<dbReference type="Gene3D" id="1.10.630.10">
    <property type="entry name" value="Cytochrome P450"/>
    <property type="match status" value="1"/>
</dbReference>
<evidence type="ECO:0000256" key="2">
    <source>
        <dbReference type="ARBA" id="ARBA00010617"/>
    </source>
</evidence>
<keyword evidence="11" id="KW-1185">Reference proteome</keyword>
<evidence type="ECO:0000256" key="4">
    <source>
        <dbReference type="ARBA" id="ARBA00022723"/>
    </source>
</evidence>
<dbReference type="Pfam" id="PF00067">
    <property type="entry name" value="p450"/>
    <property type="match status" value="1"/>
</dbReference>
<keyword evidence="7 9" id="KW-0503">Monooxygenase</keyword>
<dbReference type="PROSITE" id="PS00086">
    <property type="entry name" value="CYTOCHROME_P450"/>
    <property type="match status" value="1"/>
</dbReference>
<evidence type="ECO:0000256" key="8">
    <source>
        <dbReference type="PIRSR" id="PIRSR602403-1"/>
    </source>
</evidence>
<dbReference type="CDD" id="cd11041">
    <property type="entry name" value="CYP503A1-like"/>
    <property type="match status" value="1"/>
</dbReference>
<name>A0A0A2IMN5_PENEN</name>
<keyword evidence="4 8" id="KW-0479">Metal-binding</keyword>
<dbReference type="VEuPathDB" id="FungiDB:PEXP_095850"/>
<keyword evidence="5 9" id="KW-0560">Oxidoreductase</keyword>
<dbReference type="OrthoDB" id="1844152at2759"/>
<dbReference type="PRINTS" id="PR00465">
    <property type="entry name" value="EP450IV"/>
</dbReference>
<proteinExistence type="inferred from homology"/>
<dbReference type="SUPFAM" id="SSF48264">
    <property type="entry name" value="Cytochrome P450"/>
    <property type="match status" value="1"/>
</dbReference>
<gene>
    <name evidence="10" type="ORF">PEX2_084250</name>
</gene>
<dbReference type="RefSeq" id="XP_016595427.1">
    <property type="nucleotide sequence ID" value="XM_016745695.1"/>
</dbReference>
<keyword evidence="3 8" id="KW-0349">Heme</keyword>
<evidence type="ECO:0000313" key="11">
    <source>
        <dbReference type="Proteomes" id="UP000030143"/>
    </source>
</evidence>
<dbReference type="InterPro" id="IPR001128">
    <property type="entry name" value="Cyt_P450"/>
</dbReference>
<dbReference type="EMBL" id="JQFZ01000260">
    <property type="protein sequence ID" value="KGO52709.1"/>
    <property type="molecule type" value="Genomic_DNA"/>
</dbReference>
<evidence type="ECO:0000256" key="5">
    <source>
        <dbReference type="ARBA" id="ARBA00023002"/>
    </source>
</evidence>
<dbReference type="PhylomeDB" id="A0A0A2IMN5"/>
<evidence type="ECO:0000313" key="10">
    <source>
        <dbReference type="EMBL" id="KGO52709.1"/>
    </source>
</evidence>